<gene>
    <name evidence="1" type="ORF">HMPREF0454_00674</name>
</gene>
<evidence type="ECO:0000313" key="2">
    <source>
        <dbReference type="Proteomes" id="UP000005959"/>
    </source>
</evidence>
<reference evidence="1 2" key="1">
    <citation type="submission" date="2011-08" db="EMBL/GenBank/DDBJ databases">
        <authorList>
            <person name="Weinstock G."/>
            <person name="Sodergren E."/>
            <person name="Clifton S."/>
            <person name="Fulton L."/>
            <person name="Fulton B."/>
            <person name="Courtney L."/>
            <person name="Fronick C."/>
            <person name="Harrison M."/>
            <person name="Strong C."/>
            <person name="Farmer C."/>
            <person name="Delahaunty K."/>
            <person name="Markovic C."/>
            <person name="Hall O."/>
            <person name="Minx P."/>
            <person name="Tomlinson C."/>
            <person name="Mitreva M."/>
            <person name="Hou S."/>
            <person name="Chen J."/>
            <person name="Wollam A."/>
            <person name="Pepin K.H."/>
            <person name="Johnson M."/>
            <person name="Bhonagiri V."/>
            <person name="Zhang X."/>
            <person name="Suruliraj S."/>
            <person name="Warren W."/>
            <person name="Chinwalla A."/>
            <person name="Mardis E.R."/>
            <person name="Wilson R.K."/>
        </authorList>
    </citation>
    <scope>NUCLEOTIDE SEQUENCE [LARGE SCALE GENOMIC DNA]</scope>
    <source>
        <strain evidence="1 2">ATCC 51873</strain>
    </source>
</reference>
<dbReference type="Proteomes" id="UP000005959">
    <property type="component" value="Unassembled WGS sequence"/>
</dbReference>
<name>G9Y262_HAFAL</name>
<organism evidence="1 2">
    <name type="scientific">Hafnia alvei ATCC 51873</name>
    <dbReference type="NCBI Taxonomy" id="1002364"/>
    <lineage>
        <taxon>Bacteria</taxon>
        <taxon>Pseudomonadati</taxon>
        <taxon>Pseudomonadota</taxon>
        <taxon>Gammaproteobacteria</taxon>
        <taxon>Enterobacterales</taxon>
        <taxon>Hafniaceae</taxon>
        <taxon>Hafnia</taxon>
    </lineage>
</organism>
<sequence>MPRGTCWLAMRRTCEKIRVICVARSTSAYLIAHLESHHYAL</sequence>
<dbReference type="HOGENOM" id="CLU_3270880_0_0_6"/>
<protein>
    <submittedName>
        <fullName evidence="1">Uncharacterized protein</fullName>
    </submittedName>
</protein>
<dbReference type="EMBL" id="AGCI01000010">
    <property type="protein sequence ID" value="EHM46807.1"/>
    <property type="molecule type" value="Genomic_DNA"/>
</dbReference>
<proteinExistence type="predicted"/>
<comment type="caution">
    <text evidence="1">The sequence shown here is derived from an EMBL/GenBank/DDBJ whole genome shotgun (WGS) entry which is preliminary data.</text>
</comment>
<evidence type="ECO:0000313" key="1">
    <source>
        <dbReference type="EMBL" id="EHM46807.1"/>
    </source>
</evidence>
<accession>G9Y262</accession>
<dbReference type="AlphaFoldDB" id="G9Y262"/>